<dbReference type="PANTHER" id="PTHR42760:SF115">
    <property type="entry name" value="3-OXOACYL-[ACYL-CARRIER-PROTEIN] REDUCTASE FABG"/>
    <property type="match status" value="1"/>
</dbReference>
<accession>A0A1U9Z1T8</accession>
<dbReference type="PROSITE" id="PS00061">
    <property type="entry name" value="ADH_SHORT"/>
    <property type="match status" value="1"/>
</dbReference>
<dbReference type="EMBL" id="CP020330">
    <property type="protein sequence ID" value="AQZ51663.1"/>
    <property type="molecule type" value="Genomic_DNA"/>
</dbReference>
<dbReference type="PRINTS" id="PR00081">
    <property type="entry name" value="GDHRDH"/>
</dbReference>
<evidence type="ECO:0000259" key="3">
    <source>
        <dbReference type="SMART" id="SM00822"/>
    </source>
</evidence>
<dbReference type="PRINTS" id="PR00080">
    <property type="entry name" value="SDRFAMILY"/>
</dbReference>
<dbReference type="Gene3D" id="3.40.50.720">
    <property type="entry name" value="NAD(P)-binding Rossmann-like Domain"/>
    <property type="match status" value="1"/>
</dbReference>
<keyword evidence="2 4" id="KW-0560">Oxidoreductase</keyword>
<feature type="domain" description="Ketoreductase" evidence="3">
    <location>
        <begin position="14"/>
        <end position="178"/>
    </location>
</feature>
<name>A0A1U9Z1T8_9HYPH</name>
<evidence type="ECO:0000256" key="1">
    <source>
        <dbReference type="ARBA" id="ARBA00006484"/>
    </source>
</evidence>
<dbReference type="RefSeq" id="WP_018063741.1">
    <property type="nucleotide sequence ID" value="NZ_AQWH01000004.1"/>
</dbReference>
<dbReference type="InterPro" id="IPR036291">
    <property type="entry name" value="NAD(P)-bd_dom_sf"/>
</dbReference>
<sequence>MLMSANWDFSVEGKRVLITGGLGGIGSALAEGFVRHGAEVIVTGRAPDRAPPKGCRYEAVDLTNDADVNLLAERTGAIDTLIHCAGQIEREREMQPDGFNAVLDVHLTGALRLANAYRAGLAANGGAIINVASMFSYYGAPHIPAYAAAKAGVVSLTKSLALSFAEEGIRVNAIAPGWIRTPMTERGRADPEIRQKVLTRLPKGGDWADPDELCGTAVFLASSASRMITGVTIPVDGGYTAA</sequence>
<dbReference type="FunFam" id="3.40.50.720:FF:000084">
    <property type="entry name" value="Short-chain dehydrogenase reductase"/>
    <property type="match status" value="1"/>
</dbReference>
<dbReference type="InterPro" id="IPR002347">
    <property type="entry name" value="SDR_fam"/>
</dbReference>
<proteinExistence type="inferred from homology"/>
<dbReference type="STRING" id="1122214.Mame_02330"/>
<dbReference type="Pfam" id="PF13561">
    <property type="entry name" value="adh_short_C2"/>
    <property type="match status" value="1"/>
</dbReference>
<gene>
    <name evidence="4" type="primary">kduD_3</name>
    <name evidence="4" type="ORF">Mame_02330</name>
</gene>
<dbReference type="SUPFAM" id="SSF51735">
    <property type="entry name" value="NAD(P)-binding Rossmann-fold domains"/>
    <property type="match status" value="1"/>
</dbReference>
<evidence type="ECO:0000313" key="5">
    <source>
        <dbReference type="Proteomes" id="UP000191135"/>
    </source>
</evidence>
<dbReference type="eggNOG" id="COG1028">
    <property type="taxonomic scope" value="Bacteria"/>
</dbReference>
<dbReference type="Proteomes" id="UP000191135">
    <property type="component" value="Chromosome"/>
</dbReference>
<organism evidence="4 5">
    <name type="scientific">Martelella mediterranea DSM 17316</name>
    <dbReference type="NCBI Taxonomy" id="1122214"/>
    <lineage>
        <taxon>Bacteria</taxon>
        <taxon>Pseudomonadati</taxon>
        <taxon>Pseudomonadota</taxon>
        <taxon>Alphaproteobacteria</taxon>
        <taxon>Hyphomicrobiales</taxon>
        <taxon>Aurantimonadaceae</taxon>
        <taxon>Martelella</taxon>
    </lineage>
</organism>
<dbReference type="SMART" id="SM00822">
    <property type="entry name" value="PKS_KR"/>
    <property type="match status" value="1"/>
</dbReference>
<dbReference type="EC" id="1.1.1.127" evidence="4"/>
<dbReference type="KEGG" id="mmed:Mame_02330"/>
<reference evidence="4 5" key="1">
    <citation type="submission" date="2017-03" db="EMBL/GenBank/DDBJ databases">
        <title>Foreign affairs: Plasmid Transfer between Roseobacters and Rhizobia.</title>
        <authorList>
            <person name="Bartling P."/>
            <person name="Bunk B."/>
            <person name="Overmann J."/>
            <person name="Brinkmann H."/>
            <person name="Petersen J."/>
        </authorList>
    </citation>
    <scope>NUCLEOTIDE SEQUENCE [LARGE SCALE GENOMIC DNA]</scope>
    <source>
        <strain evidence="4 5">MACL11</strain>
    </source>
</reference>
<dbReference type="AlphaFoldDB" id="A0A1U9Z1T8"/>
<dbReference type="PANTHER" id="PTHR42760">
    <property type="entry name" value="SHORT-CHAIN DEHYDROGENASES/REDUCTASES FAMILY MEMBER"/>
    <property type="match status" value="1"/>
</dbReference>
<comment type="similarity">
    <text evidence="1">Belongs to the short-chain dehydrogenases/reductases (SDR) family.</text>
</comment>
<dbReference type="InterPro" id="IPR020904">
    <property type="entry name" value="Sc_DH/Rdtase_CS"/>
</dbReference>
<evidence type="ECO:0000256" key="2">
    <source>
        <dbReference type="ARBA" id="ARBA00023002"/>
    </source>
</evidence>
<evidence type="ECO:0000313" key="4">
    <source>
        <dbReference type="EMBL" id="AQZ51663.1"/>
    </source>
</evidence>
<dbReference type="InterPro" id="IPR057326">
    <property type="entry name" value="KR_dom"/>
</dbReference>
<protein>
    <submittedName>
        <fullName evidence="4">2-dehydro-3-deoxy-D-gluconate 5-dehydrogenase</fullName>
        <ecNumber evidence="4">1.1.1.127</ecNumber>
    </submittedName>
</protein>
<dbReference type="GO" id="GO:0047001">
    <property type="term" value="F:2-dehydro-3-deoxy-D-gluconate 5-dehydrogenase activity"/>
    <property type="evidence" value="ECO:0007669"/>
    <property type="project" value="UniProtKB-EC"/>
</dbReference>
<keyword evidence="5" id="KW-1185">Reference proteome</keyword>